<accession>A0A8X7BLI0</accession>
<sequence length="109" mass="12082">MTLPQSDTVQLPCSRHHFNHAPLDWTDRGTQTRGNRAYSPFKYNLLRTVAADLALPMDTVAIDVIRVEDALRFRLATMAIYRSSAGVVTIGKPSTGLRTTVCVVLELLP</sequence>
<dbReference type="EMBL" id="BMAU01021426">
    <property type="protein sequence ID" value="GFY34654.1"/>
    <property type="molecule type" value="Genomic_DNA"/>
</dbReference>
<gene>
    <name evidence="1" type="primary">NCL1_38168</name>
    <name evidence="1" type="ORF">TNCV_1373451</name>
</gene>
<evidence type="ECO:0000313" key="1">
    <source>
        <dbReference type="EMBL" id="GFY34654.1"/>
    </source>
</evidence>
<dbReference type="AlphaFoldDB" id="A0A8X7BLI0"/>
<comment type="caution">
    <text evidence="1">The sequence shown here is derived from an EMBL/GenBank/DDBJ whole genome shotgun (WGS) entry which is preliminary data.</text>
</comment>
<reference evidence="1" key="1">
    <citation type="submission" date="2020-08" db="EMBL/GenBank/DDBJ databases">
        <title>Multicomponent nature underlies the extraordinary mechanical properties of spider dragline silk.</title>
        <authorList>
            <person name="Kono N."/>
            <person name="Nakamura H."/>
            <person name="Mori M."/>
            <person name="Yoshida Y."/>
            <person name="Ohtoshi R."/>
            <person name="Malay A.D."/>
            <person name="Moran D.A.P."/>
            <person name="Tomita M."/>
            <person name="Numata K."/>
            <person name="Arakawa K."/>
        </authorList>
    </citation>
    <scope>NUCLEOTIDE SEQUENCE</scope>
</reference>
<dbReference type="Proteomes" id="UP000887159">
    <property type="component" value="Unassembled WGS sequence"/>
</dbReference>
<name>A0A8X7BLI0_TRICX</name>
<proteinExistence type="predicted"/>
<keyword evidence="2" id="KW-1185">Reference proteome</keyword>
<organism evidence="1 2">
    <name type="scientific">Trichonephila clavipes</name>
    <name type="common">Golden silk orbweaver</name>
    <name type="synonym">Nephila clavipes</name>
    <dbReference type="NCBI Taxonomy" id="2585209"/>
    <lineage>
        <taxon>Eukaryota</taxon>
        <taxon>Metazoa</taxon>
        <taxon>Ecdysozoa</taxon>
        <taxon>Arthropoda</taxon>
        <taxon>Chelicerata</taxon>
        <taxon>Arachnida</taxon>
        <taxon>Araneae</taxon>
        <taxon>Araneomorphae</taxon>
        <taxon>Entelegynae</taxon>
        <taxon>Araneoidea</taxon>
        <taxon>Nephilidae</taxon>
        <taxon>Trichonephila</taxon>
    </lineage>
</organism>
<protein>
    <submittedName>
        <fullName evidence="1">Uncharacterized protein</fullName>
    </submittedName>
</protein>
<evidence type="ECO:0000313" key="2">
    <source>
        <dbReference type="Proteomes" id="UP000887159"/>
    </source>
</evidence>